<dbReference type="InParanoid" id="G3I400"/>
<evidence type="ECO:0000313" key="3">
    <source>
        <dbReference type="Proteomes" id="UP000001075"/>
    </source>
</evidence>
<name>G3I400_CRIGR</name>
<proteinExistence type="predicted"/>
<feature type="compositionally biased region" description="Low complexity" evidence="1">
    <location>
        <begin position="1"/>
        <end position="13"/>
    </location>
</feature>
<sequence>MVSTSGAAAASSTERPRRGAAHIPSSAPHASKHGPLFSLRTAGVSVRPVTVRTKSTPGPGEDARAEHSPNWVPTPPRPSLASPPVLTEEVDVHLTPTTLLNTQPGLQGQHCGQRGFSCFFDALPQKRHLRRLFQAALGQRHPQCPRQGVVVPQEPVPTANAAHHLTTMQLRKGLAQEEP</sequence>
<dbReference type="AlphaFoldDB" id="G3I400"/>
<protein>
    <submittedName>
        <fullName evidence="2">Uncharacterized protein</fullName>
    </submittedName>
</protein>
<accession>G3I400</accession>
<dbReference type="GlyGen" id="G3I400">
    <property type="glycosylation" value="1 site"/>
</dbReference>
<gene>
    <name evidence="2" type="ORF">I79_018171</name>
</gene>
<reference evidence="3" key="1">
    <citation type="journal article" date="2011" name="Nat. Biotechnol.">
        <title>The genomic sequence of the Chinese hamster ovary (CHO)-K1 cell line.</title>
        <authorList>
            <person name="Xu X."/>
            <person name="Nagarajan H."/>
            <person name="Lewis N.E."/>
            <person name="Pan S."/>
            <person name="Cai Z."/>
            <person name="Liu X."/>
            <person name="Chen W."/>
            <person name="Xie M."/>
            <person name="Wang W."/>
            <person name="Hammond S."/>
            <person name="Andersen M.R."/>
            <person name="Neff N."/>
            <person name="Passarelli B."/>
            <person name="Koh W."/>
            <person name="Fan H.C."/>
            <person name="Wang J."/>
            <person name="Gui Y."/>
            <person name="Lee K.H."/>
            <person name="Betenbaugh M.J."/>
            <person name="Quake S.R."/>
            <person name="Famili I."/>
            <person name="Palsson B.O."/>
            <person name="Wang J."/>
        </authorList>
    </citation>
    <scope>NUCLEOTIDE SEQUENCE [LARGE SCALE GENOMIC DNA]</scope>
    <source>
        <strain evidence="3">CHO K1 cell line</strain>
    </source>
</reference>
<evidence type="ECO:0000256" key="1">
    <source>
        <dbReference type="SAM" id="MobiDB-lite"/>
    </source>
</evidence>
<dbReference type="EMBL" id="JH001218">
    <property type="protein sequence ID" value="EGW12383.1"/>
    <property type="molecule type" value="Genomic_DNA"/>
</dbReference>
<dbReference type="Proteomes" id="UP000001075">
    <property type="component" value="Unassembled WGS sequence"/>
</dbReference>
<evidence type="ECO:0000313" key="2">
    <source>
        <dbReference type="EMBL" id="EGW12383.1"/>
    </source>
</evidence>
<feature type="region of interest" description="Disordered" evidence="1">
    <location>
        <begin position="1"/>
        <end position="83"/>
    </location>
</feature>
<organism evidence="2 3">
    <name type="scientific">Cricetulus griseus</name>
    <name type="common">Chinese hamster</name>
    <name type="synonym">Cricetulus barabensis griseus</name>
    <dbReference type="NCBI Taxonomy" id="10029"/>
    <lineage>
        <taxon>Eukaryota</taxon>
        <taxon>Metazoa</taxon>
        <taxon>Chordata</taxon>
        <taxon>Craniata</taxon>
        <taxon>Vertebrata</taxon>
        <taxon>Euteleostomi</taxon>
        <taxon>Mammalia</taxon>
        <taxon>Eutheria</taxon>
        <taxon>Euarchontoglires</taxon>
        <taxon>Glires</taxon>
        <taxon>Rodentia</taxon>
        <taxon>Myomorpha</taxon>
        <taxon>Muroidea</taxon>
        <taxon>Cricetidae</taxon>
        <taxon>Cricetinae</taxon>
        <taxon>Cricetulus</taxon>
    </lineage>
</organism>